<sequence length="205" mass="21823">MPLRMLNNLNSHVLLMLDDDAKVAGEFNRSLTCATIGRVEERIWTGPLTGICDACDARSSVCWGNFSGKRANKIQAIWIIDAVVPRTSVSYILGQQATSANVSDEDDRALVSSGIVIQIGVIQVNLNILVEIVHNQMGMYCIKPHRVVDGWGLGGSGRGGWSCWAGCSLAGCCVCVSVTGALSTAVGESNEGRPGAETAEWQNVV</sequence>
<evidence type="ECO:0000313" key="1">
    <source>
        <dbReference type="EMBL" id="KAJ8432727.1"/>
    </source>
</evidence>
<keyword evidence="2" id="KW-1185">Reference proteome</keyword>
<proteinExistence type="predicted"/>
<gene>
    <name evidence="1" type="ORF">Cgig2_028643</name>
</gene>
<comment type="caution">
    <text evidence="1">The sequence shown here is derived from an EMBL/GenBank/DDBJ whole genome shotgun (WGS) entry which is preliminary data.</text>
</comment>
<accession>A0A9Q1JXB1</accession>
<dbReference type="Proteomes" id="UP001153076">
    <property type="component" value="Unassembled WGS sequence"/>
</dbReference>
<protein>
    <submittedName>
        <fullName evidence="1">Uncharacterized protein</fullName>
    </submittedName>
</protein>
<dbReference type="EMBL" id="JAKOGI010000587">
    <property type="protein sequence ID" value="KAJ8432727.1"/>
    <property type="molecule type" value="Genomic_DNA"/>
</dbReference>
<name>A0A9Q1JXB1_9CARY</name>
<dbReference type="AlphaFoldDB" id="A0A9Q1JXB1"/>
<reference evidence="1" key="1">
    <citation type="submission" date="2022-04" db="EMBL/GenBank/DDBJ databases">
        <title>Carnegiea gigantea Genome sequencing and assembly v2.</title>
        <authorList>
            <person name="Copetti D."/>
            <person name="Sanderson M.J."/>
            <person name="Burquez A."/>
            <person name="Wojciechowski M.F."/>
        </authorList>
    </citation>
    <scope>NUCLEOTIDE SEQUENCE</scope>
    <source>
        <strain evidence="1">SGP5-SGP5p</strain>
        <tissue evidence="1">Aerial part</tissue>
    </source>
</reference>
<evidence type="ECO:0000313" key="2">
    <source>
        <dbReference type="Proteomes" id="UP001153076"/>
    </source>
</evidence>
<organism evidence="1 2">
    <name type="scientific">Carnegiea gigantea</name>
    <dbReference type="NCBI Taxonomy" id="171969"/>
    <lineage>
        <taxon>Eukaryota</taxon>
        <taxon>Viridiplantae</taxon>
        <taxon>Streptophyta</taxon>
        <taxon>Embryophyta</taxon>
        <taxon>Tracheophyta</taxon>
        <taxon>Spermatophyta</taxon>
        <taxon>Magnoliopsida</taxon>
        <taxon>eudicotyledons</taxon>
        <taxon>Gunneridae</taxon>
        <taxon>Pentapetalae</taxon>
        <taxon>Caryophyllales</taxon>
        <taxon>Cactineae</taxon>
        <taxon>Cactaceae</taxon>
        <taxon>Cactoideae</taxon>
        <taxon>Echinocereeae</taxon>
        <taxon>Carnegiea</taxon>
    </lineage>
</organism>